<dbReference type="AlphaFoldDB" id="X7ZWZ4"/>
<sequence length="65" mass="7490">MARERAHENFVEQVIEAQEIERRRLASDIHDGITQRLITLAYRLDAAARPCAMTRPGIRTTRRGT</sequence>
<evidence type="ECO:0000313" key="2">
    <source>
        <dbReference type="EMBL" id="EUA23155.1"/>
    </source>
</evidence>
<organism evidence="2">
    <name type="scientific">Mycobacterium xenopi 4042</name>
    <dbReference type="NCBI Taxonomy" id="1299334"/>
    <lineage>
        <taxon>Bacteria</taxon>
        <taxon>Bacillati</taxon>
        <taxon>Actinomycetota</taxon>
        <taxon>Actinomycetes</taxon>
        <taxon>Mycobacteriales</taxon>
        <taxon>Mycobacteriaceae</taxon>
        <taxon>Mycobacterium</taxon>
    </lineage>
</organism>
<dbReference type="EMBL" id="JAOB01000069">
    <property type="protein sequence ID" value="EUA23155.1"/>
    <property type="molecule type" value="Genomic_DNA"/>
</dbReference>
<name>X7ZWZ4_MYCXE</name>
<reference evidence="2" key="1">
    <citation type="submission" date="2014-01" db="EMBL/GenBank/DDBJ databases">
        <authorList>
            <person name="Brown-Elliot B."/>
            <person name="Wallace R."/>
            <person name="Lenaerts A."/>
            <person name="Ordway D."/>
            <person name="DeGroote M.A."/>
            <person name="Parker T."/>
            <person name="Sizemore C."/>
            <person name="Tallon L.J."/>
            <person name="Sadzewicz L.K."/>
            <person name="Sengamalay N."/>
            <person name="Fraser C.M."/>
            <person name="Hine E."/>
            <person name="Shefchek K.A."/>
            <person name="Das S.P."/>
            <person name="Tettelin H."/>
        </authorList>
    </citation>
    <scope>NUCLEOTIDE SEQUENCE [LARGE SCALE GENOMIC DNA]</scope>
    <source>
        <strain evidence="2">4042</strain>
    </source>
</reference>
<protein>
    <submittedName>
        <fullName evidence="2">Histidine kinase family protein</fullName>
    </submittedName>
</protein>
<gene>
    <name evidence="2" type="ORF">I553_5543</name>
</gene>
<dbReference type="GO" id="GO:0016020">
    <property type="term" value="C:membrane"/>
    <property type="evidence" value="ECO:0007669"/>
    <property type="project" value="InterPro"/>
</dbReference>
<dbReference type="Pfam" id="PF07730">
    <property type="entry name" value="HisKA_3"/>
    <property type="match status" value="1"/>
</dbReference>
<feature type="domain" description="Signal transduction histidine kinase subgroup 3 dimerisation and phosphoacceptor" evidence="1">
    <location>
        <begin position="21"/>
        <end position="51"/>
    </location>
</feature>
<dbReference type="Gene3D" id="1.20.5.1930">
    <property type="match status" value="1"/>
</dbReference>
<proteinExistence type="predicted"/>
<keyword evidence="2" id="KW-0808">Transferase</keyword>
<comment type="caution">
    <text evidence="2">The sequence shown here is derived from an EMBL/GenBank/DDBJ whole genome shotgun (WGS) entry which is preliminary data.</text>
</comment>
<dbReference type="GO" id="GO:0046983">
    <property type="term" value="F:protein dimerization activity"/>
    <property type="evidence" value="ECO:0007669"/>
    <property type="project" value="InterPro"/>
</dbReference>
<dbReference type="PATRIC" id="fig|1299334.3.peg.7493"/>
<dbReference type="GO" id="GO:0000155">
    <property type="term" value="F:phosphorelay sensor kinase activity"/>
    <property type="evidence" value="ECO:0007669"/>
    <property type="project" value="InterPro"/>
</dbReference>
<evidence type="ECO:0000259" key="1">
    <source>
        <dbReference type="Pfam" id="PF07730"/>
    </source>
</evidence>
<keyword evidence="2" id="KW-0418">Kinase</keyword>
<accession>X7ZWZ4</accession>
<dbReference type="InterPro" id="IPR011712">
    <property type="entry name" value="Sig_transdc_His_kin_sub3_dim/P"/>
</dbReference>